<dbReference type="InterPro" id="IPR037518">
    <property type="entry name" value="MPN"/>
</dbReference>
<dbReference type="SUPFAM" id="SSF102712">
    <property type="entry name" value="JAB1/MPN domain"/>
    <property type="match status" value="1"/>
</dbReference>
<feature type="domain" description="MPN" evidence="6">
    <location>
        <begin position="1"/>
        <end position="106"/>
    </location>
</feature>
<keyword evidence="2" id="KW-0479">Metal-binding</keyword>
<keyword evidence="3" id="KW-0378">Hydrolase</keyword>
<evidence type="ECO:0000256" key="3">
    <source>
        <dbReference type="ARBA" id="ARBA00022801"/>
    </source>
</evidence>
<dbReference type="PANTHER" id="PTHR30471:SF3">
    <property type="entry name" value="UPF0758 PROTEIN YEES-RELATED"/>
    <property type="match status" value="1"/>
</dbReference>
<dbReference type="CDD" id="cd08071">
    <property type="entry name" value="MPN_DUF2466"/>
    <property type="match status" value="1"/>
</dbReference>
<keyword evidence="1" id="KW-0645">Protease</keyword>
<dbReference type="InterPro" id="IPR025657">
    <property type="entry name" value="RadC_JAB"/>
</dbReference>
<reference evidence="7" key="1">
    <citation type="submission" date="2019-08" db="EMBL/GenBank/DDBJ databases">
        <authorList>
            <person name="Kucharzyk K."/>
            <person name="Murdoch R.W."/>
            <person name="Higgins S."/>
            <person name="Loffler F."/>
        </authorList>
    </citation>
    <scope>NUCLEOTIDE SEQUENCE</scope>
</reference>
<sequence length="106" mass="12018">MQHHEEAYVIFMNRSNRVLGISNISKCGVASTLVDIKIIMQTALKVHASAIIFSHNHPSSILRPSQEDIRLTKKLKEACELLDISFLDHIIMTEEDHYSFANEGLL</sequence>
<dbReference type="EMBL" id="VSSQ01027781">
    <property type="protein sequence ID" value="MPM77199.1"/>
    <property type="molecule type" value="Genomic_DNA"/>
</dbReference>
<gene>
    <name evidence="7" type="ORF">SDC9_124199</name>
</gene>
<evidence type="ECO:0000256" key="2">
    <source>
        <dbReference type="ARBA" id="ARBA00022723"/>
    </source>
</evidence>
<keyword evidence="5" id="KW-0482">Metalloprotease</keyword>
<accession>A0A645CJT6</accession>
<dbReference type="PANTHER" id="PTHR30471">
    <property type="entry name" value="DNA REPAIR PROTEIN RADC"/>
    <property type="match status" value="1"/>
</dbReference>
<dbReference type="GO" id="GO:0046872">
    <property type="term" value="F:metal ion binding"/>
    <property type="evidence" value="ECO:0007669"/>
    <property type="project" value="UniProtKB-KW"/>
</dbReference>
<dbReference type="AlphaFoldDB" id="A0A645CJT6"/>
<evidence type="ECO:0000256" key="5">
    <source>
        <dbReference type="ARBA" id="ARBA00023049"/>
    </source>
</evidence>
<dbReference type="Pfam" id="PF04002">
    <property type="entry name" value="RadC"/>
    <property type="match status" value="1"/>
</dbReference>
<evidence type="ECO:0000313" key="7">
    <source>
        <dbReference type="EMBL" id="MPM77199.1"/>
    </source>
</evidence>
<evidence type="ECO:0000256" key="1">
    <source>
        <dbReference type="ARBA" id="ARBA00022670"/>
    </source>
</evidence>
<organism evidence="7">
    <name type="scientific">bioreactor metagenome</name>
    <dbReference type="NCBI Taxonomy" id="1076179"/>
    <lineage>
        <taxon>unclassified sequences</taxon>
        <taxon>metagenomes</taxon>
        <taxon>ecological metagenomes</taxon>
    </lineage>
</organism>
<comment type="caution">
    <text evidence="7">The sequence shown here is derived from an EMBL/GenBank/DDBJ whole genome shotgun (WGS) entry which is preliminary data.</text>
</comment>
<dbReference type="GO" id="GO:0008237">
    <property type="term" value="F:metallopeptidase activity"/>
    <property type="evidence" value="ECO:0007669"/>
    <property type="project" value="UniProtKB-KW"/>
</dbReference>
<dbReference type="PROSITE" id="PS50249">
    <property type="entry name" value="MPN"/>
    <property type="match status" value="1"/>
</dbReference>
<protein>
    <recommendedName>
        <fullName evidence="6">MPN domain-containing protein</fullName>
    </recommendedName>
</protein>
<dbReference type="InterPro" id="IPR001405">
    <property type="entry name" value="UPF0758"/>
</dbReference>
<evidence type="ECO:0000259" key="6">
    <source>
        <dbReference type="PROSITE" id="PS50249"/>
    </source>
</evidence>
<dbReference type="GO" id="GO:0006508">
    <property type="term" value="P:proteolysis"/>
    <property type="evidence" value="ECO:0007669"/>
    <property type="project" value="UniProtKB-KW"/>
</dbReference>
<evidence type="ECO:0000256" key="4">
    <source>
        <dbReference type="ARBA" id="ARBA00022833"/>
    </source>
</evidence>
<keyword evidence="4" id="KW-0862">Zinc</keyword>
<dbReference type="Gene3D" id="3.40.140.10">
    <property type="entry name" value="Cytidine Deaminase, domain 2"/>
    <property type="match status" value="1"/>
</dbReference>
<name>A0A645CJT6_9ZZZZ</name>
<proteinExistence type="predicted"/>